<dbReference type="AlphaFoldDB" id="A0A6T8DPN2"/>
<dbReference type="EMBL" id="HBKO01042621">
    <property type="protein sequence ID" value="CAE2297179.1"/>
    <property type="molecule type" value="Transcribed_RNA"/>
</dbReference>
<organism evidence="1">
    <name type="scientific">Prymnesium polylepis</name>
    <dbReference type="NCBI Taxonomy" id="72548"/>
    <lineage>
        <taxon>Eukaryota</taxon>
        <taxon>Haptista</taxon>
        <taxon>Haptophyta</taxon>
        <taxon>Prymnesiophyceae</taxon>
        <taxon>Prymnesiales</taxon>
        <taxon>Prymnesiaceae</taxon>
        <taxon>Prymnesium</taxon>
    </lineage>
</organism>
<protein>
    <submittedName>
        <fullName evidence="1">Uncharacterized protein</fullName>
    </submittedName>
</protein>
<name>A0A6T8DPN2_9EUKA</name>
<sequence length="147" mass="16246">MAAKLEALIAQAEAEHAASRARCDTACRRLAQHEERRQGHGGSSAATTLRRGHQAELLQRMRRSRETWLVACRRTRPIRRSLPLQQALLAAEHLPAARPVDDAAQQQTSISLEPLVAVGPSEFALAPGMIRPHRQNAKRHPIGHVDV</sequence>
<proteinExistence type="predicted"/>
<gene>
    <name evidence="1" type="ORF">CPOL0286_LOCUS19600</name>
</gene>
<accession>A0A6T8DPN2</accession>
<reference evidence="1" key="1">
    <citation type="submission" date="2021-01" db="EMBL/GenBank/DDBJ databases">
        <authorList>
            <person name="Corre E."/>
            <person name="Pelletier E."/>
            <person name="Niang G."/>
            <person name="Scheremetjew M."/>
            <person name="Finn R."/>
            <person name="Kale V."/>
            <person name="Holt S."/>
            <person name="Cochrane G."/>
            <person name="Meng A."/>
            <person name="Brown T."/>
            <person name="Cohen L."/>
        </authorList>
    </citation>
    <scope>NUCLEOTIDE SEQUENCE</scope>
    <source>
        <strain evidence="1">UIO037</strain>
    </source>
</reference>
<evidence type="ECO:0000313" key="1">
    <source>
        <dbReference type="EMBL" id="CAE2297179.1"/>
    </source>
</evidence>